<dbReference type="EMBL" id="JBBNAG010000013">
    <property type="protein sequence ID" value="KAK9083551.1"/>
    <property type="molecule type" value="Genomic_DNA"/>
</dbReference>
<feature type="region of interest" description="Disordered" evidence="1">
    <location>
        <begin position="1"/>
        <end position="59"/>
    </location>
</feature>
<comment type="caution">
    <text evidence="2">The sequence shown here is derived from an EMBL/GenBank/DDBJ whole genome shotgun (WGS) entry which is preliminary data.</text>
</comment>
<keyword evidence="3" id="KW-1185">Reference proteome</keyword>
<feature type="compositionally biased region" description="Basic and acidic residues" evidence="1">
    <location>
        <begin position="50"/>
        <end position="59"/>
    </location>
</feature>
<gene>
    <name evidence="2" type="ORF">Scep_030022</name>
</gene>
<reference evidence="2 3" key="1">
    <citation type="submission" date="2024-01" db="EMBL/GenBank/DDBJ databases">
        <title>Genome assemblies of Stephania.</title>
        <authorList>
            <person name="Yang L."/>
        </authorList>
    </citation>
    <scope>NUCLEOTIDE SEQUENCE [LARGE SCALE GENOMIC DNA]</scope>
    <source>
        <strain evidence="2">JXDWG</strain>
        <tissue evidence="2">Leaf</tissue>
    </source>
</reference>
<organism evidence="2 3">
    <name type="scientific">Stephania cephalantha</name>
    <dbReference type="NCBI Taxonomy" id="152367"/>
    <lineage>
        <taxon>Eukaryota</taxon>
        <taxon>Viridiplantae</taxon>
        <taxon>Streptophyta</taxon>
        <taxon>Embryophyta</taxon>
        <taxon>Tracheophyta</taxon>
        <taxon>Spermatophyta</taxon>
        <taxon>Magnoliopsida</taxon>
        <taxon>Ranunculales</taxon>
        <taxon>Menispermaceae</taxon>
        <taxon>Menispermoideae</taxon>
        <taxon>Cissampelideae</taxon>
        <taxon>Stephania</taxon>
    </lineage>
</organism>
<name>A0AAP0HGH8_9MAGN</name>
<protein>
    <submittedName>
        <fullName evidence="2">Uncharacterized protein</fullName>
    </submittedName>
</protein>
<evidence type="ECO:0000313" key="3">
    <source>
        <dbReference type="Proteomes" id="UP001419268"/>
    </source>
</evidence>
<accession>A0AAP0HGH8</accession>
<feature type="compositionally biased region" description="Low complexity" evidence="1">
    <location>
        <begin position="14"/>
        <end position="36"/>
    </location>
</feature>
<dbReference type="Proteomes" id="UP001419268">
    <property type="component" value="Unassembled WGS sequence"/>
</dbReference>
<feature type="region of interest" description="Disordered" evidence="1">
    <location>
        <begin position="80"/>
        <end position="108"/>
    </location>
</feature>
<evidence type="ECO:0000313" key="2">
    <source>
        <dbReference type="EMBL" id="KAK9083551.1"/>
    </source>
</evidence>
<dbReference type="AlphaFoldDB" id="A0AAP0HGH8"/>
<evidence type="ECO:0000256" key="1">
    <source>
        <dbReference type="SAM" id="MobiDB-lite"/>
    </source>
</evidence>
<proteinExistence type="predicted"/>
<sequence>MRASSGSELRRQRAVAPASSCAGEAASSGSGGWPAATVRQRVGSAATNQQRDDAMDGLRSRVSGAQIETRARCFEVRNFSRAGRQGPRPKSDVFHGRPSILSGFMDGS</sequence>